<sequence>RRRKRPGGAADSRPARKRSRLQPSSTAGTLKTEPIDLEESGTPALEPAGGQDLTSESSVPEIVVVLSDDEAPVFEGERGKETAQAQICLGAEIGEQEVVFRWFLSASISTPFQDREQSQQQSHLSRASENSAEPQARDDEEEPRKDNAAWPAGPASPLVREDEDSKVQDREQSQQYPLGSRDTENSAQLWASDNEEEPRDNDRWMSLIMEQEPMKHLWLTQPLQNREQQRGELHVQMHSRELLVVQFAWIFTQSLICLVPMQQQTPVLSSQHVFWFSFFQIVQSGRLIVATLCGHVFCSECLPAALETLGALISNLVAFSLYKKYTLKDKHKLKKT</sequence>
<reference evidence="7" key="3">
    <citation type="submission" date="2022-01" db="EMBL/GenBank/DDBJ databases">
        <authorList>
            <person name="Rubenstein D.R."/>
        </authorList>
    </citation>
    <scope>NUCLEOTIDE SEQUENCE</scope>
    <source>
        <strain evidence="7">SS15</strain>
        <tissue evidence="7">Liver</tissue>
    </source>
</reference>
<feature type="non-terminal residue" evidence="6">
    <location>
        <position position="336"/>
    </location>
</feature>
<evidence type="ECO:0000256" key="3">
    <source>
        <dbReference type="ARBA" id="ARBA00022833"/>
    </source>
</evidence>
<evidence type="ECO:0000259" key="5">
    <source>
        <dbReference type="Pfam" id="PF13445"/>
    </source>
</evidence>
<reference evidence="6" key="1">
    <citation type="submission" date="2020-10" db="EMBL/GenBank/DDBJ databases">
        <title>Feather gene expression reveals the developmental basis of iridescence in African starlings.</title>
        <authorList>
            <person name="Rubenstein D.R."/>
        </authorList>
    </citation>
    <scope>NUCLEOTIDE SEQUENCE</scope>
    <source>
        <strain evidence="6">SS15</strain>
        <tissue evidence="6">Liver</tissue>
    </source>
</reference>
<dbReference type="EMBL" id="JADDUC020000006">
    <property type="protein sequence ID" value="KAI1238496.1"/>
    <property type="molecule type" value="Genomic_DNA"/>
</dbReference>
<feature type="region of interest" description="Disordered" evidence="4">
    <location>
        <begin position="113"/>
        <end position="200"/>
    </location>
</feature>
<organism evidence="6">
    <name type="scientific">Lamprotornis superbus</name>
    <dbReference type="NCBI Taxonomy" id="245042"/>
    <lineage>
        <taxon>Eukaryota</taxon>
        <taxon>Metazoa</taxon>
        <taxon>Chordata</taxon>
        <taxon>Craniata</taxon>
        <taxon>Vertebrata</taxon>
        <taxon>Euteleostomi</taxon>
        <taxon>Archelosauria</taxon>
        <taxon>Archosauria</taxon>
        <taxon>Dinosauria</taxon>
        <taxon>Saurischia</taxon>
        <taxon>Theropoda</taxon>
        <taxon>Coelurosauria</taxon>
        <taxon>Aves</taxon>
        <taxon>Neognathae</taxon>
        <taxon>Neoaves</taxon>
        <taxon>Telluraves</taxon>
        <taxon>Australaves</taxon>
        <taxon>Passeriformes</taxon>
        <taxon>Sturnidae</taxon>
        <taxon>Lamprotornis</taxon>
    </lineage>
</organism>
<feature type="domain" description="Zinc finger RING-type eukaryotic" evidence="5">
    <location>
        <begin position="292"/>
        <end position="302"/>
    </location>
</feature>
<dbReference type="GO" id="GO:0008270">
    <property type="term" value="F:zinc ion binding"/>
    <property type="evidence" value="ECO:0007669"/>
    <property type="project" value="UniProtKB-KW"/>
</dbReference>
<feature type="non-terminal residue" evidence="6">
    <location>
        <position position="1"/>
    </location>
</feature>
<dbReference type="AlphaFoldDB" id="A0A835NRQ5"/>
<dbReference type="OrthoDB" id="6105938at2759"/>
<dbReference type="InterPro" id="IPR027370">
    <property type="entry name" value="Znf-RING_euk"/>
</dbReference>
<feature type="compositionally biased region" description="Basic and acidic residues" evidence="4">
    <location>
        <begin position="159"/>
        <end position="172"/>
    </location>
</feature>
<reference evidence="7 8" key="2">
    <citation type="journal article" date="2021" name="J. Hered.">
        <title>Feather Gene Expression Elucidates the Developmental Basis of Plumage Iridescence in African Starlings.</title>
        <authorList>
            <person name="Rubenstein D.R."/>
            <person name="Corvelo A."/>
            <person name="MacManes M.D."/>
            <person name="Maia R."/>
            <person name="Narzisi G."/>
            <person name="Rousaki A."/>
            <person name="Vandenabeele P."/>
            <person name="Shawkey M.D."/>
            <person name="Solomon J."/>
        </authorList>
    </citation>
    <scope>NUCLEOTIDE SEQUENCE [LARGE SCALE GENOMIC DNA]</scope>
    <source>
        <strain evidence="7">SS15</strain>
    </source>
</reference>
<evidence type="ECO:0000256" key="1">
    <source>
        <dbReference type="ARBA" id="ARBA00022723"/>
    </source>
</evidence>
<feature type="compositionally biased region" description="Polar residues" evidence="4">
    <location>
        <begin position="113"/>
        <end position="133"/>
    </location>
</feature>
<dbReference type="Proteomes" id="UP000618051">
    <property type="component" value="Unassembled WGS sequence"/>
</dbReference>
<name>A0A835NRQ5_9PASS</name>
<comment type="caution">
    <text evidence="6">The sequence shown here is derived from an EMBL/GenBank/DDBJ whole genome shotgun (WGS) entry which is preliminary data.</text>
</comment>
<evidence type="ECO:0000256" key="4">
    <source>
        <dbReference type="SAM" id="MobiDB-lite"/>
    </source>
</evidence>
<evidence type="ECO:0000313" key="6">
    <source>
        <dbReference type="EMBL" id="KAG0120597.1"/>
    </source>
</evidence>
<feature type="region of interest" description="Disordered" evidence="4">
    <location>
        <begin position="1"/>
        <end position="60"/>
    </location>
</feature>
<keyword evidence="3" id="KW-0862">Zinc</keyword>
<gene>
    <name evidence="7" type="ORF">IHE44_0013230</name>
    <name evidence="6" type="ORF">IHE44_012392</name>
</gene>
<evidence type="ECO:0000313" key="8">
    <source>
        <dbReference type="Proteomes" id="UP000618051"/>
    </source>
</evidence>
<evidence type="ECO:0000313" key="7">
    <source>
        <dbReference type="EMBL" id="KAI1238496.1"/>
    </source>
</evidence>
<dbReference type="SUPFAM" id="SSF57850">
    <property type="entry name" value="RING/U-box"/>
    <property type="match status" value="1"/>
</dbReference>
<dbReference type="EMBL" id="JADDUC010000061">
    <property type="protein sequence ID" value="KAG0120597.1"/>
    <property type="molecule type" value="Genomic_DNA"/>
</dbReference>
<accession>A0A835NRQ5</accession>
<protein>
    <recommendedName>
        <fullName evidence="5">Zinc finger RING-type eukaryotic domain-containing protein</fullName>
    </recommendedName>
</protein>
<proteinExistence type="predicted"/>
<keyword evidence="8" id="KW-1185">Reference proteome</keyword>
<evidence type="ECO:0000256" key="2">
    <source>
        <dbReference type="ARBA" id="ARBA00022771"/>
    </source>
</evidence>
<keyword evidence="1" id="KW-0479">Metal-binding</keyword>
<keyword evidence="2" id="KW-0863">Zinc-finger</keyword>
<dbReference type="Pfam" id="PF13445">
    <property type="entry name" value="zf-RING_UBOX"/>
    <property type="match status" value="1"/>
</dbReference>